<evidence type="ECO:0000313" key="2">
    <source>
        <dbReference type="Proteomes" id="UP000770661"/>
    </source>
</evidence>
<gene>
    <name evidence="1" type="ORF">GWK47_034770</name>
</gene>
<accession>A0A8J5D3H1</accession>
<reference evidence="1" key="1">
    <citation type="submission" date="2020-07" db="EMBL/GenBank/DDBJ databases">
        <title>The High-quality genome of the commercially important snow crab, Chionoecetes opilio.</title>
        <authorList>
            <person name="Jeong J.-H."/>
            <person name="Ryu S."/>
        </authorList>
    </citation>
    <scope>NUCLEOTIDE SEQUENCE</scope>
    <source>
        <strain evidence="1">MADBK_172401_WGS</strain>
        <tissue evidence="1">Digestive gland</tissue>
    </source>
</reference>
<comment type="caution">
    <text evidence="1">The sequence shown here is derived from an EMBL/GenBank/DDBJ whole genome shotgun (WGS) entry which is preliminary data.</text>
</comment>
<organism evidence="1 2">
    <name type="scientific">Chionoecetes opilio</name>
    <name type="common">Atlantic snow crab</name>
    <name type="synonym">Cancer opilio</name>
    <dbReference type="NCBI Taxonomy" id="41210"/>
    <lineage>
        <taxon>Eukaryota</taxon>
        <taxon>Metazoa</taxon>
        <taxon>Ecdysozoa</taxon>
        <taxon>Arthropoda</taxon>
        <taxon>Crustacea</taxon>
        <taxon>Multicrustacea</taxon>
        <taxon>Malacostraca</taxon>
        <taxon>Eumalacostraca</taxon>
        <taxon>Eucarida</taxon>
        <taxon>Decapoda</taxon>
        <taxon>Pleocyemata</taxon>
        <taxon>Brachyura</taxon>
        <taxon>Eubrachyura</taxon>
        <taxon>Majoidea</taxon>
        <taxon>Majidae</taxon>
        <taxon>Chionoecetes</taxon>
    </lineage>
</organism>
<protein>
    <submittedName>
        <fullName evidence="1">Uncharacterized protein</fullName>
    </submittedName>
</protein>
<keyword evidence="2" id="KW-1185">Reference proteome</keyword>
<dbReference type="AlphaFoldDB" id="A0A8J5D3H1"/>
<name>A0A8J5D3H1_CHIOP</name>
<proteinExistence type="predicted"/>
<evidence type="ECO:0000313" key="1">
    <source>
        <dbReference type="EMBL" id="KAG0727380.1"/>
    </source>
</evidence>
<sequence>MASLSARVAHSLRRIFRPMNVRGVRGLKSLFDVLRPKWTCTSALVCRMDRDSATSSCGSWPKLLAVAATIRRAWRLLTPVSVKGSDGDQGDRTDFVPRDSSIALVVKRPGVGQEEGECWQRWLDLMTQTMTTPSSTISSPFGVCDSYVRESCLRQNRFFQLCPDQHRTPPSPLLPLGKKAIPCSSWILMVIQE</sequence>
<dbReference type="EMBL" id="JACEEZ010003440">
    <property type="protein sequence ID" value="KAG0727380.1"/>
    <property type="molecule type" value="Genomic_DNA"/>
</dbReference>
<dbReference type="Proteomes" id="UP000770661">
    <property type="component" value="Unassembled WGS sequence"/>
</dbReference>